<dbReference type="Proteomes" id="UP000006062">
    <property type="component" value="Chromosome"/>
</dbReference>
<dbReference type="RefSeq" id="WP_014778722.1">
    <property type="nucleotide sequence ID" value="NC_018012.1"/>
</dbReference>
<dbReference type="GO" id="GO:0008360">
    <property type="term" value="P:regulation of cell shape"/>
    <property type="evidence" value="ECO:0007669"/>
    <property type="project" value="UniProtKB-KW"/>
</dbReference>
<dbReference type="SUPFAM" id="SSF53822">
    <property type="entry name" value="Periplasmic binding protein-like I"/>
    <property type="match status" value="1"/>
</dbReference>
<dbReference type="Gene3D" id="1.25.40.650">
    <property type="match status" value="1"/>
</dbReference>
<dbReference type="PANTHER" id="PTHR38038:SF1">
    <property type="entry name" value="PENICILLIN-BINDING PROTEIN ACTIVATOR LPOA"/>
    <property type="match status" value="1"/>
</dbReference>
<keyword evidence="6" id="KW-0998">Cell outer membrane</keyword>
<dbReference type="PROSITE" id="PS51257">
    <property type="entry name" value="PROKAR_LIPOPROTEIN"/>
    <property type="match status" value="1"/>
</dbReference>
<evidence type="ECO:0000256" key="1">
    <source>
        <dbReference type="ARBA" id="ARBA00022729"/>
    </source>
</evidence>
<evidence type="ECO:0000313" key="9">
    <source>
        <dbReference type="Proteomes" id="UP000006062"/>
    </source>
</evidence>
<sequence length="616" mass="65845">MLKNRVDRILLSTMRPTRAWRLSPLLLAAILSGCAVNPIQEEARVLAPIPVAELNRATSLEAQGKTAEAAELYLALAAKAQPPARAQLQLKAARASLAGGQIAPAKTTVDAISRPDMTPSQRDLLLLTEADLALLTDHPKDAIGLLERMQIQTLPKELKAKRLGTLASAQRLANSPLAAAQTLNDLDRLLDQQDERLLNQVSLISTLSLIGNTGLQDLTSTGSGAMKGWAEVALLTRNAGADPQPLEARYRQWQQRHSGHPALPELASAYTGTLAGGYANGDRISILLPRGGRFAAAAKAVQDGIEAAGRADRAGQRPSLNFTDISNADRSRGLHAKAIQDGADYVIGPLQKEAVDALAAERLLGVPTLALNEATRTDKRAENLYQFSLSPENEAAEVASKAYAMGLRHALLLYPASAWGERLAGAFRRQWSHQGGTLTRQSSYQPTGASADRVAAKLLGGADADLVFLVATADMARKLHPSLQAASTKPIVVISTSHVYSGDFDPKRDAGLVGLYFVDIPWMLDVGGAGPLSRRVLSKGTDPLARLHAMGIDAYRLAPRLADLAKNPGAYYPGQTGGLSLDRLGRIQRQLELGRFTETGPRLADVTADKDKPEVR</sequence>
<protein>
    <submittedName>
        <fullName evidence="8">Putative lipoprotein</fullName>
    </submittedName>
</protein>
<reference evidence="8 9" key="1">
    <citation type="submission" date="2012-06" db="EMBL/GenBank/DDBJ databases">
        <title>Complete sequence of Thiocystis violascens DSM 198.</title>
        <authorList>
            <consortium name="US DOE Joint Genome Institute"/>
            <person name="Lucas S."/>
            <person name="Han J."/>
            <person name="Lapidus A."/>
            <person name="Cheng J.-F."/>
            <person name="Goodwin L."/>
            <person name="Pitluck S."/>
            <person name="Peters L."/>
            <person name="Ovchinnikova G."/>
            <person name="Teshima H."/>
            <person name="Detter J.C."/>
            <person name="Han C."/>
            <person name="Tapia R."/>
            <person name="Land M."/>
            <person name="Hauser L."/>
            <person name="Kyrpides N."/>
            <person name="Ivanova N."/>
            <person name="Pagani I."/>
            <person name="Vogl K."/>
            <person name="Liu Z."/>
            <person name="Frigaard N.-U."/>
            <person name="Bryant D."/>
            <person name="Woyke T."/>
        </authorList>
    </citation>
    <scope>NUCLEOTIDE SEQUENCE [LARGE SCALE GENOMIC DNA]</scope>
    <source>
        <strain evidence="9">ATCC 17096 / DSM 198 / 6111</strain>
    </source>
</reference>
<dbReference type="Pfam" id="PF04348">
    <property type="entry name" value="LppC"/>
    <property type="match status" value="1"/>
</dbReference>
<dbReference type="GO" id="GO:0030234">
    <property type="term" value="F:enzyme regulator activity"/>
    <property type="evidence" value="ECO:0007669"/>
    <property type="project" value="TreeGrafter"/>
</dbReference>
<dbReference type="eggNOG" id="COG3107">
    <property type="taxonomic scope" value="Bacteria"/>
</dbReference>
<dbReference type="CDD" id="cd06339">
    <property type="entry name" value="PBP1_YraM_LppC_lipoprotein-like"/>
    <property type="match status" value="1"/>
</dbReference>
<keyword evidence="5" id="KW-0564">Palmitate</keyword>
<dbReference type="GO" id="GO:0009252">
    <property type="term" value="P:peptidoglycan biosynthetic process"/>
    <property type="evidence" value="ECO:0007669"/>
    <property type="project" value="UniProtKB-KW"/>
</dbReference>
<keyword evidence="2" id="KW-0133">Cell shape</keyword>
<dbReference type="OrthoDB" id="6708821at2"/>
<keyword evidence="1" id="KW-0732">Signal</keyword>
<dbReference type="AlphaFoldDB" id="I3YBA8"/>
<dbReference type="STRING" id="765911.Thivi_2330"/>
<evidence type="ECO:0000256" key="6">
    <source>
        <dbReference type="ARBA" id="ARBA00023237"/>
    </source>
</evidence>
<keyword evidence="7 8" id="KW-0449">Lipoprotein</keyword>
<proteinExistence type="predicted"/>
<keyword evidence="9" id="KW-1185">Reference proteome</keyword>
<dbReference type="EMBL" id="CP003154">
    <property type="protein sequence ID" value="AFL74276.1"/>
    <property type="molecule type" value="Genomic_DNA"/>
</dbReference>
<evidence type="ECO:0000256" key="4">
    <source>
        <dbReference type="ARBA" id="ARBA00023136"/>
    </source>
</evidence>
<evidence type="ECO:0000313" key="8">
    <source>
        <dbReference type="EMBL" id="AFL74276.1"/>
    </source>
</evidence>
<organism evidence="8 9">
    <name type="scientific">Thiocystis violascens (strain ATCC 17096 / DSM 198 / 6111)</name>
    <name type="common">Chromatium violascens</name>
    <dbReference type="NCBI Taxonomy" id="765911"/>
    <lineage>
        <taxon>Bacteria</taxon>
        <taxon>Pseudomonadati</taxon>
        <taxon>Pseudomonadota</taxon>
        <taxon>Gammaproteobacteria</taxon>
        <taxon>Chromatiales</taxon>
        <taxon>Chromatiaceae</taxon>
        <taxon>Thiocystis</taxon>
    </lineage>
</organism>
<evidence type="ECO:0000256" key="3">
    <source>
        <dbReference type="ARBA" id="ARBA00022984"/>
    </source>
</evidence>
<dbReference type="Gene3D" id="3.40.50.2300">
    <property type="match status" value="2"/>
</dbReference>
<evidence type="ECO:0000256" key="5">
    <source>
        <dbReference type="ARBA" id="ARBA00023139"/>
    </source>
</evidence>
<dbReference type="InterPro" id="IPR007443">
    <property type="entry name" value="LpoA"/>
</dbReference>
<dbReference type="InterPro" id="IPR011990">
    <property type="entry name" value="TPR-like_helical_dom_sf"/>
</dbReference>
<dbReference type="KEGG" id="tvi:Thivi_2330"/>
<gene>
    <name evidence="8" type="ordered locus">Thivi_2330</name>
</gene>
<dbReference type="GO" id="GO:0031241">
    <property type="term" value="C:periplasmic side of cell outer membrane"/>
    <property type="evidence" value="ECO:0007669"/>
    <property type="project" value="TreeGrafter"/>
</dbReference>
<evidence type="ECO:0000256" key="2">
    <source>
        <dbReference type="ARBA" id="ARBA00022960"/>
    </source>
</evidence>
<name>I3YBA8_THIV6</name>
<dbReference type="PANTHER" id="PTHR38038">
    <property type="entry name" value="PENICILLIN-BINDING PROTEIN ACTIVATOR LPOA"/>
    <property type="match status" value="1"/>
</dbReference>
<dbReference type="Gene3D" id="1.25.40.10">
    <property type="entry name" value="Tetratricopeptide repeat domain"/>
    <property type="match status" value="1"/>
</dbReference>
<dbReference type="InterPro" id="IPR028082">
    <property type="entry name" value="Peripla_BP_I"/>
</dbReference>
<dbReference type="HOGENOM" id="CLU_026091_2_1_6"/>
<accession>I3YBA8</accession>
<keyword evidence="3" id="KW-0573">Peptidoglycan synthesis</keyword>
<keyword evidence="4" id="KW-0472">Membrane</keyword>
<evidence type="ECO:0000256" key="7">
    <source>
        <dbReference type="ARBA" id="ARBA00023288"/>
    </source>
</evidence>